<keyword evidence="2" id="KW-1185">Reference proteome</keyword>
<dbReference type="Pfam" id="PF14035">
    <property type="entry name" value="YlzJ"/>
    <property type="match status" value="1"/>
</dbReference>
<gene>
    <name evidence="1" type="ORF">H1191_08755</name>
</gene>
<evidence type="ECO:0000313" key="2">
    <source>
        <dbReference type="Proteomes" id="UP000535491"/>
    </source>
</evidence>
<dbReference type="Proteomes" id="UP000535491">
    <property type="component" value="Unassembled WGS sequence"/>
</dbReference>
<proteinExistence type="predicted"/>
<sequence>MIHYTVLPEELIFYDSNQKALPLKEVVIDGIQMLIQLDGSSEATIVRLLSPDPMHYLDSRFQPGNKLQLFPKI</sequence>
<evidence type="ECO:0000313" key="1">
    <source>
        <dbReference type="EMBL" id="MBA4494393.1"/>
    </source>
</evidence>
<protein>
    <submittedName>
        <fullName evidence="1">YlzJ-like family protein</fullName>
    </submittedName>
</protein>
<dbReference type="AlphaFoldDB" id="A0A7W1WQU6"/>
<name>A0A7W1WQU6_9BACL</name>
<dbReference type="EMBL" id="JACEIQ010000007">
    <property type="protein sequence ID" value="MBA4494393.1"/>
    <property type="molecule type" value="Genomic_DNA"/>
</dbReference>
<reference evidence="1 2" key="1">
    <citation type="submission" date="2020-07" db="EMBL/GenBank/DDBJ databases">
        <authorList>
            <person name="Feng H."/>
        </authorList>
    </citation>
    <scope>NUCLEOTIDE SEQUENCE [LARGE SCALE GENOMIC DNA]</scope>
    <source>
        <strain evidence="2">s-10</strain>
    </source>
</reference>
<comment type="caution">
    <text evidence="1">The sequence shown here is derived from an EMBL/GenBank/DDBJ whole genome shotgun (WGS) entry which is preliminary data.</text>
</comment>
<accession>A0A7W1WQU6</accession>
<dbReference type="InterPro" id="IPR025619">
    <property type="entry name" value="YlzJ"/>
</dbReference>
<dbReference type="RefSeq" id="WP_181751638.1">
    <property type="nucleotide sequence ID" value="NZ_JACEIQ010000007.1"/>
</dbReference>
<organism evidence="1 2">
    <name type="scientific">Paenactinomyces guangxiensis</name>
    <dbReference type="NCBI Taxonomy" id="1490290"/>
    <lineage>
        <taxon>Bacteria</taxon>
        <taxon>Bacillati</taxon>
        <taxon>Bacillota</taxon>
        <taxon>Bacilli</taxon>
        <taxon>Bacillales</taxon>
        <taxon>Thermoactinomycetaceae</taxon>
        <taxon>Paenactinomyces</taxon>
    </lineage>
</organism>